<evidence type="ECO:0000313" key="3">
    <source>
        <dbReference type="Proteomes" id="UP000265768"/>
    </source>
</evidence>
<dbReference type="AlphaFoldDB" id="A0A3A4APF0"/>
<organism evidence="2 3">
    <name type="scientific">Bailinhaonella thermotolerans</name>
    <dbReference type="NCBI Taxonomy" id="1070861"/>
    <lineage>
        <taxon>Bacteria</taxon>
        <taxon>Bacillati</taxon>
        <taxon>Actinomycetota</taxon>
        <taxon>Actinomycetes</taxon>
        <taxon>Streptosporangiales</taxon>
        <taxon>Streptosporangiaceae</taxon>
        <taxon>Bailinhaonella</taxon>
    </lineage>
</organism>
<protein>
    <recommendedName>
        <fullName evidence="4">DUF1440 domain-containing protein</fullName>
    </recommendedName>
</protein>
<feature type="transmembrane region" description="Helical" evidence="1">
    <location>
        <begin position="66"/>
        <end position="85"/>
    </location>
</feature>
<evidence type="ECO:0008006" key="4">
    <source>
        <dbReference type="Google" id="ProtNLM"/>
    </source>
</evidence>
<dbReference type="Proteomes" id="UP000265768">
    <property type="component" value="Unassembled WGS sequence"/>
</dbReference>
<keyword evidence="1" id="KW-0472">Membrane</keyword>
<accession>A0A3A4APF0</accession>
<keyword evidence="1" id="KW-1133">Transmembrane helix</keyword>
<dbReference type="OrthoDB" id="4569917at2"/>
<keyword evidence="1" id="KW-0812">Transmembrane</keyword>
<keyword evidence="3" id="KW-1185">Reference proteome</keyword>
<dbReference type="EMBL" id="QZEY01000009">
    <property type="protein sequence ID" value="RJL30325.1"/>
    <property type="molecule type" value="Genomic_DNA"/>
</dbReference>
<reference evidence="2 3" key="1">
    <citation type="submission" date="2018-09" db="EMBL/GenBank/DDBJ databases">
        <title>YIM 75507 draft genome.</title>
        <authorList>
            <person name="Tang S."/>
            <person name="Feng Y."/>
        </authorList>
    </citation>
    <scope>NUCLEOTIDE SEQUENCE [LARGE SCALE GENOMIC DNA]</scope>
    <source>
        <strain evidence="2 3">YIM 75507</strain>
    </source>
</reference>
<dbReference type="RefSeq" id="WP_119928471.1">
    <property type="nucleotide sequence ID" value="NZ_QZEY01000009.1"/>
</dbReference>
<evidence type="ECO:0000313" key="2">
    <source>
        <dbReference type="EMBL" id="RJL30325.1"/>
    </source>
</evidence>
<name>A0A3A4APF0_9ACTN</name>
<comment type="caution">
    <text evidence="2">The sequence shown here is derived from an EMBL/GenBank/DDBJ whole genome shotgun (WGS) entry which is preliminary data.</text>
</comment>
<gene>
    <name evidence="2" type="ORF">D5H75_22330</name>
</gene>
<proteinExistence type="predicted"/>
<sequence>MRDGTGGRLLSGLAAGAAGVTALNAVTYLDMIMRSRPPSQAPEELVGKTAGALGDHDQDPNRRSGVAGLLGIATGVVTGGMYGLARAALPARTRVPVPIAALALGAAAQAASDVPLTVTGISRVSTWSGSDWLSDAIPHLAYGVVAAITFEALTS</sequence>
<evidence type="ECO:0000256" key="1">
    <source>
        <dbReference type="SAM" id="Phobius"/>
    </source>
</evidence>